<reference evidence="4" key="1">
    <citation type="submission" date="2023-03" db="EMBL/GenBank/DDBJ databases">
        <authorList>
            <person name="Julca I."/>
        </authorList>
    </citation>
    <scope>NUCLEOTIDE SEQUENCE</scope>
</reference>
<dbReference type="Pfam" id="PF03514">
    <property type="entry name" value="GRAS"/>
    <property type="match status" value="1"/>
</dbReference>
<evidence type="ECO:0000256" key="1">
    <source>
        <dbReference type="ARBA" id="ARBA00023015"/>
    </source>
</evidence>
<keyword evidence="5" id="KW-1185">Reference proteome</keyword>
<dbReference type="InterPro" id="IPR005202">
    <property type="entry name" value="TF_GRAS"/>
</dbReference>
<comment type="caution">
    <text evidence="3">Lacks conserved residue(s) required for the propagation of feature annotation.</text>
</comment>
<evidence type="ECO:0000313" key="5">
    <source>
        <dbReference type="Proteomes" id="UP001161247"/>
    </source>
</evidence>
<organism evidence="4 5">
    <name type="scientific">Oldenlandia corymbosa var. corymbosa</name>
    <dbReference type="NCBI Taxonomy" id="529605"/>
    <lineage>
        <taxon>Eukaryota</taxon>
        <taxon>Viridiplantae</taxon>
        <taxon>Streptophyta</taxon>
        <taxon>Embryophyta</taxon>
        <taxon>Tracheophyta</taxon>
        <taxon>Spermatophyta</taxon>
        <taxon>Magnoliopsida</taxon>
        <taxon>eudicotyledons</taxon>
        <taxon>Gunneridae</taxon>
        <taxon>Pentapetalae</taxon>
        <taxon>asterids</taxon>
        <taxon>lamiids</taxon>
        <taxon>Gentianales</taxon>
        <taxon>Rubiaceae</taxon>
        <taxon>Rubioideae</taxon>
        <taxon>Spermacoceae</taxon>
        <taxon>Hedyotis-Oldenlandia complex</taxon>
        <taxon>Oldenlandia</taxon>
    </lineage>
</organism>
<gene>
    <name evidence="4" type="ORF">OLC1_LOCUS24401</name>
</gene>
<comment type="similarity">
    <text evidence="3">Belongs to the GRAS family.</text>
</comment>
<keyword evidence="1" id="KW-0805">Transcription regulation</keyword>
<dbReference type="Proteomes" id="UP001161247">
    <property type="component" value="Chromosome 9"/>
</dbReference>
<dbReference type="PROSITE" id="PS50985">
    <property type="entry name" value="GRAS"/>
    <property type="match status" value="1"/>
</dbReference>
<feature type="short sequence motif" description="LXXLL motif" evidence="3">
    <location>
        <begin position="302"/>
        <end position="306"/>
    </location>
</feature>
<accession>A0AAV1EFV7</accession>
<evidence type="ECO:0000313" key="4">
    <source>
        <dbReference type="EMBL" id="CAI9118564.1"/>
    </source>
</evidence>
<dbReference type="EMBL" id="OX459126">
    <property type="protein sequence ID" value="CAI9118564.1"/>
    <property type="molecule type" value="Genomic_DNA"/>
</dbReference>
<dbReference type="AlphaFoldDB" id="A0AAV1EFV7"/>
<protein>
    <submittedName>
        <fullName evidence="4">OLC1v1020151C1</fullName>
    </submittedName>
</protein>
<dbReference type="PANTHER" id="PTHR31636">
    <property type="entry name" value="OSJNBA0084A10.13 PROTEIN-RELATED"/>
    <property type="match status" value="1"/>
</dbReference>
<feature type="region of interest" description="SAW" evidence="3">
    <location>
        <begin position="387"/>
        <end position="463"/>
    </location>
</feature>
<evidence type="ECO:0000256" key="2">
    <source>
        <dbReference type="ARBA" id="ARBA00023163"/>
    </source>
</evidence>
<name>A0AAV1EFV7_OLDCO</name>
<keyword evidence="2" id="KW-0804">Transcription</keyword>
<evidence type="ECO:0000256" key="3">
    <source>
        <dbReference type="PROSITE-ProRule" id="PRU01191"/>
    </source>
</evidence>
<proteinExistence type="inferred from homology"/>
<sequence length="464" mass="52740">MSFLDQKKRKSPHLPLTSLNILKKQYESKQVQRENYDTKQSSISSQEICLVYLIKKAKEIVSGCNSDQSSDYFPDLNSPSLHSQQSNDLELAISLQAAAFHFSMQQFVQARNLLSICRNSASPKGNPLQRLLYYYTEALQERILTEMGESEEVILQEEDKTGKTSFEETLSNLQNITVDMQESLPFCRINQFTAIQAILENVGSSRKLHLVDLGIKNGSQWPILMQALATRREYPIESLKITAIGSSKGMIEEIGNNLSSFAESLNIPFAFRIVVSDLKNLEINFFELASDELLAVYSELRLATLLAWPHHLESLLKTLKKLKPRVMVTMEVDSNTNAPGFMDRFNASLSISAAMFDCLDHCIKQESQSRAIIEGVFLREGIRYLVTSKGEESIHRQESITFWRTLFKRFGIYEIALSDEALYQATLMAKSNPLWSSCTLKRNGKGMTVGWKETPIHFLAVWKF</sequence>